<keyword evidence="1" id="KW-0119">Carbohydrate metabolism</keyword>
<keyword evidence="1" id="KW-0808">Transferase</keyword>
<evidence type="ECO:0000313" key="3">
    <source>
        <dbReference type="Proteomes" id="UP001156664"/>
    </source>
</evidence>
<comment type="function">
    <text evidence="1">Catalyzes the specific phosphorylation of 1,6-anhydro-N-acetylmuramic acid (anhMurNAc) with the simultaneous cleavage of the 1,6-anhydro ring, generating MurNAc-6-P. Is required for the utilization of anhMurNAc either imported from the medium or derived from its own cell wall murein, and thus plays a role in cell wall recycling.</text>
</comment>
<comment type="catalytic activity">
    <reaction evidence="1">
        <text>1,6-anhydro-N-acetyl-beta-muramate + ATP + H2O = N-acetyl-D-muramate 6-phosphate + ADP + H(+)</text>
        <dbReference type="Rhea" id="RHEA:24952"/>
        <dbReference type="ChEBI" id="CHEBI:15377"/>
        <dbReference type="ChEBI" id="CHEBI:15378"/>
        <dbReference type="ChEBI" id="CHEBI:30616"/>
        <dbReference type="ChEBI" id="CHEBI:58690"/>
        <dbReference type="ChEBI" id="CHEBI:58722"/>
        <dbReference type="ChEBI" id="CHEBI:456216"/>
        <dbReference type="EC" id="2.7.1.170"/>
    </reaction>
</comment>
<organism evidence="2 3">
    <name type="scientific">Limnobacter litoralis</name>
    <dbReference type="NCBI Taxonomy" id="481366"/>
    <lineage>
        <taxon>Bacteria</taxon>
        <taxon>Pseudomonadati</taxon>
        <taxon>Pseudomonadota</taxon>
        <taxon>Betaproteobacteria</taxon>
        <taxon>Burkholderiales</taxon>
        <taxon>Burkholderiaceae</taxon>
        <taxon>Limnobacter</taxon>
    </lineage>
</organism>
<dbReference type="HAMAP" id="MF_01270">
    <property type="entry name" value="AnhMurNAc_kinase"/>
    <property type="match status" value="1"/>
</dbReference>
<dbReference type="Gene3D" id="3.30.420.40">
    <property type="match status" value="2"/>
</dbReference>
<comment type="caution">
    <text evidence="2">The sequence shown here is derived from an EMBL/GenBank/DDBJ whole genome shotgun (WGS) entry which is preliminary data.</text>
</comment>
<comment type="pathway">
    <text evidence="1">Amino-sugar metabolism; 1,6-anhydro-N-acetylmuramate degradation.</text>
</comment>
<sequence length="390" mass="41971">MNSQGPFRGFVLFGEQHIMIVLGAMSGTSTDGIDVAALEFDAAGVPLQCLAHLSFPFETNLRDLLLRLQEVPGTYNAGEDPFALMLEARRQLTDAYRTALLALMTQCGLTVAQVAAVGVHGQTLRHRPDRQYTHQMFDPARLAVQIACPVVADFRSADVALGGQGAPLVPPFHAAWIAQRVRAGAVGVLNLGGFSNLTAIDREGKVQGGGDCGPASVLMDYWARTRFNRDFDHSGEIASEGAVAKPLLALLKQHPYFARPWPKSTGRDDFTSAWLEQYLQAYPALSAEDVMSTLLQLTVDSVVDCTKGFSLSSLFVCGGGANNIELMRRLGLEISPCRVASFEELGLAPEAVEAAAFAWLACRRLLRLASNCSVVTGSSRELSLGGLYLP</sequence>
<dbReference type="SUPFAM" id="SSF53067">
    <property type="entry name" value="Actin-like ATPase domain"/>
    <property type="match status" value="1"/>
</dbReference>
<keyword evidence="1" id="KW-0067">ATP-binding</keyword>
<name>A0ABQ5YUX1_9BURK</name>
<dbReference type="Pfam" id="PF03702">
    <property type="entry name" value="AnmK"/>
    <property type="match status" value="1"/>
</dbReference>
<dbReference type="EMBL" id="BSOJ01000012">
    <property type="protein sequence ID" value="GLR26267.1"/>
    <property type="molecule type" value="Genomic_DNA"/>
</dbReference>
<dbReference type="EC" id="2.7.1.170" evidence="1"/>
<gene>
    <name evidence="1 2" type="primary">anmK</name>
    <name evidence="2" type="ORF">GCM10007875_13550</name>
</gene>
<dbReference type="InterPro" id="IPR005338">
    <property type="entry name" value="Anhydro_N_Ac-Mur_kinase"/>
</dbReference>
<keyword evidence="1" id="KW-0547">Nucleotide-binding</keyword>
<dbReference type="PANTHER" id="PTHR30605">
    <property type="entry name" value="ANHYDRO-N-ACETYLMURAMIC ACID KINASE"/>
    <property type="match status" value="1"/>
</dbReference>
<reference evidence="3" key="1">
    <citation type="journal article" date="2019" name="Int. J. Syst. Evol. Microbiol.">
        <title>The Global Catalogue of Microorganisms (GCM) 10K type strain sequencing project: providing services to taxonomists for standard genome sequencing and annotation.</title>
        <authorList>
            <consortium name="The Broad Institute Genomics Platform"/>
            <consortium name="The Broad Institute Genome Sequencing Center for Infectious Disease"/>
            <person name="Wu L."/>
            <person name="Ma J."/>
        </authorList>
    </citation>
    <scope>NUCLEOTIDE SEQUENCE [LARGE SCALE GENOMIC DNA]</scope>
    <source>
        <strain evidence="3">NBRC 105857</strain>
    </source>
</reference>
<dbReference type="NCBIfam" id="NF007139">
    <property type="entry name" value="PRK09585.1-3"/>
    <property type="match status" value="1"/>
</dbReference>
<dbReference type="PANTHER" id="PTHR30605:SF0">
    <property type="entry name" value="ANHYDRO-N-ACETYLMURAMIC ACID KINASE"/>
    <property type="match status" value="1"/>
</dbReference>
<evidence type="ECO:0000256" key="1">
    <source>
        <dbReference type="HAMAP-Rule" id="MF_01270"/>
    </source>
</evidence>
<dbReference type="GO" id="GO:0016301">
    <property type="term" value="F:kinase activity"/>
    <property type="evidence" value="ECO:0007669"/>
    <property type="project" value="UniProtKB-KW"/>
</dbReference>
<keyword evidence="1 2" id="KW-0418">Kinase</keyword>
<accession>A0ABQ5YUX1</accession>
<feature type="binding site" evidence="1">
    <location>
        <begin position="27"/>
        <end position="34"/>
    </location>
    <ligand>
        <name>ATP</name>
        <dbReference type="ChEBI" id="CHEBI:30616"/>
    </ligand>
</feature>
<proteinExistence type="inferred from homology"/>
<dbReference type="Proteomes" id="UP001156664">
    <property type="component" value="Unassembled WGS sequence"/>
</dbReference>
<evidence type="ECO:0000313" key="2">
    <source>
        <dbReference type="EMBL" id="GLR26267.1"/>
    </source>
</evidence>
<dbReference type="InterPro" id="IPR043129">
    <property type="entry name" value="ATPase_NBD"/>
</dbReference>
<comment type="pathway">
    <text evidence="1">Cell wall biogenesis; peptidoglycan recycling.</text>
</comment>
<protein>
    <recommendedName>
        <fullName evidence="1">Anhydro-N-acetylmuramic acid kinase</fullName>
        <ecNumber evidence="1">2.7.1.170</ecNumber>
    </recommendedName>
    <alternativeName>
        <fullName evidence="1">AnhMurNAc kinase</fullName>
    </alternativeName>
</protein>
<keyword evidence="3" id="KW-1185">Reference proteome</keyword>
<comment type="similarity">
    <text evidence="1">Belongs to the anhydro-N-acetylmuramic acid kinase family.</text>
</comment>
<dbReference type="RefSeq" id="WP_284280774.1">
    <property type="nucleotide sequence ID" value="NZ_BSOJ01000012.1"/>
</dbReference>